<dbReference type="AlphaFoldDB" id="A0ABD0YM14"/>
<evidence type="ECO:0000313" key="2">
    <source>
        <dbReference type="Proteomes" id="UP001558652"/>
    </source>
</evidence>
<reference evidence="1 2" key="1">
    <citation type="submission" date="2024-07" db="EMBL/GenBank/DDBJ databases">
        <title>Chromosome-level genome assembly of the water stick insect Ranatra chinensis (Heteroptera: Nepidae).</title>
        <authorList>
            <person name="Liu X."/>
        </authorList>
    </citation>
    <scope>NUCLEOTIDE SEQUENCE [LARGE SCALE GENOMIC DNA]</scope>
    <source>
        <strain evidence="1">Cailab_2021Rc</strain>
        <tissue evidence="1">Muscle</tissue>
    </source>
</reference>
<protein>
    <submittedName>
        <fullName evidence="1">Uncharacterized protein</fullName>
    </submittedName>
</protein>
<organism evidence="1 2">
    <name type="scientific">Ranatra chinensis</name>
    <dbReference type="NCBI Taxonomy" id="642074"/>
    <lineage>
        <taxon>Eukaryota</taxon>
        <taxon>Metazoa</taxon>
        <taxon>Ecdysozoa</taxon>
        <taxon>Arthropoda</taxon>
        <taxon>Hexapoda</taxon>
        <taxon>Insecta</taxon>
        <taxon>Pterygota</taxon>
        <taxon>Neoptera</taxon>
        <taxon>Paraneoptera</taxon>
        <taxon>Hemiptera</taxon>
        <taxon>Heteroptera</taxon>
        <taxon>Panheteroptera</taxon>
        <taxon>Nepomorpha</taxon>
        <taxon>Nepidae</taxon>
        <taxon>Ranatrinae</taxon>
        <taxon>Ranatra</taxon>
    </lineage>
</organism>
<dbReference type="Proteomes" id="UP001558652">
    <property type="component" value="Unassembled WGS sequence"/>
</dbReference>
<name>A0ABD0YM14_9HEMI</name>
<dbReference type="PANTHER" id="PTHR46711:SF1">
    <property type="entry name" value="HISTONE-LYSINE N-METHYLTRANSFERASE SETD2"/>
    <property type="match status" value="1"/>
</dbReference>
<proteinExistence type="predicted"/>
<evidence type="ECO:0000313" key="1">
    <source>
        <dbReference type="EMBL" id="KAL1124242.1"/>
    </source>
</evidence>
<dbReference type="InterPro" id="IPR042294">
    <property type="entry name" value="SETD2_animal"/>
</dbReference>
<keyword evidence="2" id="KW-1185">Reference proteome</keyword>
<accession>A0ABD0YM14</accession>
<sequence length="112" mass="13141">MVRAEEHSCRSRLLDIARKGDTRCLRLFLDYHGLALLWSWMMDNTSPNKLKIQILDTLFALPIQNKTMLKDSKVMCIVEKWTKPRGDVMSINDRKDRFATIPFINSLFKLLI</sequence>
<dbReference type="PANTHER" id="PTHR46711">
    <property type="entry name" value="HISTONE-LYSINE N-METHYLTRANSFERASE SETD2"/>
    <property type="match status" value="1"/>
</dbReference>
<dbReference type="EMBL" id="JBFDAA010000011">
    <property type="protein sequence ID" value="KAL1124242.1"/>
    <property type="molecule type" value="Genomic_DNA"/>
</dbReference>
<gene>
    <name evidence="1" type="ORF">AAG570_002012</name>
</gene>
<comment type="caution">
    <text evidence="1">The sequence shown here is derived from an EMBL/GenBank/DDBJ whole genome shotgun (WGS) entry which is preliminary data.</text>
</comment>